<proteinExistence type="predicted"/>
<accession>A0A1L9SSJ2</accession>
<dbReference type="RefSeq" id="XP_022584685.1">
    <property type="nucleotide sequence ID" value="XM_022722116.1"/>
</dbReference>
<sequence>MPDIASLFGRYGTEHAALSRGKESTDHGWFSPIYKGGSGGGEFVDLQDADSDAVHANASLDSLEKNRPPEKLPFERLLRNYIKDEDWTFKDMRGILRRLRIDLRQDPRYSRLILTEMLPSAVRNFQVALKVAAFLGDPSLNTPGSGNFVALIDHLADLPSTSHARGKLFQAVTSALKVGLIPVEEIHYIVETLPRIPHTDRVPSHKELRSTVRRLRDMWHAIGSCEVLSHKDLSPSTVETWLAQLTAMLPYDQAMLLIGDITTGYPGLNAAGSSWVSALVIQWLDLAAKSDMNDTVIRAIQELLKHENADVTAGHLISTTEQLARSDHSGEYKRRLLDVWQNVIAQMPHTPDLFLSPLWKNVPAVEGLSLQHQITLRLWVLQSFSDHRPTFVMSDLLHLFVSTIDNDKAHHTDLFTFLLRATRDLGLPGNGLLALSVDLMDLLERGTTSDHARDVMRRLESQAASFSEVFMDLHAYNATRAFLFGSFDATVCQMDVTSPDFIEQSVRLAQTGSSTDVWTLIRVLRSHTPLKLALYRSWIPLPHPDDMALVRYHPPFPAPGEHPLSQGWSVPDPHRGLELIHALAVSFATSPHLSPCRAFFLLHQLYRYLVDHGAPLRLVFVRSLYHAAVVRYRRAGLPVALARLRWVYTIVAQVEGKDITMALKEGLMLKPRDA</sequence>
<dbReference type="OrthoDB" id="2013972at2759"/>
<organism evidence="1 2">
    <name type="scientific">Penicilliopsis zonata CBS 506.65</name>
    <dbReference type="NCBI Taxonomy" id="1073090"/>
    <lineage>
        <taxon>Eukaryota</taxon>
        <taxon>Fungi</taxon>
        <taxon>Dikarya</taxon>
        <taxon>Ascomycota</taxon>
        <taxon>Pezizomycotina</taxon>
        <taxon>Eurotiomycetes</taxon>
        <taxon>Eurotiomycetidae</taxon>
        <taxon>Eurotiales</taxon>
        <taxon>Aspergillaceae</taxon>
        <taxon>Penicilliopsis</taxon>
    </lineage>
</organism>
<evidence type="ECO:0000313" key="2">
    <source>
        <dbReference type="Proteomes" id="UP000184188"/>
    </source>
</evidence>
<dbReference type="AlphaFoldDB" id="A0A1L9SSJ2"/>
<evidence type="ECO:0000313" key="1">
    <source>
        <dbReference type="EMBL" id="OJJ50175.1"/>
    </source>
</evidence>
<reference evidence="2" key="1">
    <citation type="journal article" date="2017" name="Genome Biol.">
        <title>Comparative genomics reveals high biological diversity and specific adaptations in the industrially and medically important fungal genus Aspergillus.</title>
        <authorList>
            <person name="de Vries R.P."/>
            <person name="Riley R."/>
            <person name="Wiebenga A."/>
            <person name="Aguilar-Osorio G."/>
            <person name="Amillis S."/>
            <person name="Uchima C.A."/>
            <person name="Anderluh G."/>
            <person name="Asadollahi M."/>
            <person name="Askin M."/>
            <person name="Barry K."/>
            <person name="Battaglia E."/>
            <person name="Bayram O."/>
            <person name="Benocci T."/>
            <person name="Braus-Stromeyer S.A."/>
            <person name="Caldana C."/>
            <person name="Canovas D."/>
            <person name="Cerqueira G.C."/>
            <person name="Chen F."/>
            <person name="Chen W."/>
            <person name="Choi C."/>
            <person name="Clum A."/>
            <person name="Dos Santos R.A."/>
            <person name="Damasio A.R."/>
            <person name="Diallinas G."/>
            <person name="Emri T."/>
            <person name="Fekete E."/>
            <person name="Flipphi M."/>
            <person name="Freyberg S."/>
            <person name="Gallo A."/>
            <person name="Gournas C."/>
            <person name="Habgood R."/>
            <person name="Hainaut M."/>
            <person name="Harispe M.L."/>
            <person name="Henrissat B."/>
            <person name="Hilden K.S."/>
            <person name="Hope R."/>
            <person name="Hossain A."/>
            <person name="Karabika E."/>
            <person name="Karaffa L."/>
            <person name="Karanyi Z."/>
            <person name="Krasevec N."/>
            <person name="Kuo A."/>
            <person name="Kusch H."/>
            <person name="LaButti K."/>
            <person name="Lagendijk E.L."/>
            <person name="Lapidus A."/>
            <person name="Levasseur A."/>
            <person name="Lindquist E."/>
            <person name="Lipzen A."/>
            <person name="Logrieco A.F."/>
            <person name="MacCabe A."/>
            <person name="Maekelae M.R."/>
            <person name="Malavazi I."/>
            <person name="Melin P."/>
            <person name="Meyer V."/>
            <person name="Mielnichuk N."/>
            <person name="Miskei M."/>
            <person name="Molnar A.P."/>
            <person name="Mule G."/>
            <person name="Ngan C.Y."/>
            <person name="Orejas M."/>
            <person name="Orosz E."/>
            <person name="Ouedraogo J.P."/>
            <person name="Overkamp K.M."/>
            <person name="Park H.-S."/>
            <person name="Perrone G."/>
            <person name="Piumi F."/>
            <person name="Punt P.J."/>
            <person name="Ram A.F."/>
            <person name="Ramon A."/>
            <person name="Rauscher S."/>
            <person name="Record E."/>
            <person name="Riano-Pachon D.M."/>
            <person name="Robert V."/>
            <person name="Roehrig J."/>
            <person name="Ruller R."/>
            <person name="Salamov A."/>
            <person name="Salih N.S."/>
            <person name="Samson R.A."/>
            <person name="Sandor E."/>
            <person name="Sanguinetti M."/>
            <person name="Schuetze T."/>
            <person name="Sepcic K."/>
            <person name="Shelest E."/>
            <person name="Sherlock G."/>
            <person name="Sophianopoulou V."/>
            <person name="Squina F.M."/>
            <person name="Sun H."/>
            <person name="Susca A."/>
            <person name="Todd R.B."/>
            <person name="Tsang A."/>
            <person name="Unkles S.E."/>
            <person name="van de Wiele N."/>
            <person name="van Rossen-Uffink D."/>
            <person name="Oliveira J.V."/>
            <person name="Vesth T.C."/>
            <person name="Visser J."/>
            <person name="Yu J.-H."/>
            <person name="Zhou M."/>
            <person name="Andersen M.R."/>
            <person name="Archer D.B."/>
            <person name="Baker S.E."/>
            <person name="Benoit I."/>
            <person name="Brakhage A.A."/>
            <person name="Braus G.H."/>
            <person name="Fischer R."/>
            <person name="Frisvad J.C."/>
            <person name="Goldman G.H."/>
            <person name="Houbraken J."/>
            <person name="Oakley B."/>
            <person name="Pocsi I."/>
            <person name="Scazzocchio C."/>
            <person name="Seiboth B."/>
            <person name="vanKuyk P.A."/>
            <person name="Wortman J."/>
            <person name="Dyer P.S."/>
            <person name="Grigoriev I.V."/>
        </authorList>
    </citation>
    <scope>NUCLEOTIDE SEQUENCE [LARGE SCALE GENOMIC DNA]</scope>
    <source>
        <strain evidence="2">CBS 506.65</strain>
    </source>
</reference>
<dbReference type="GeneID" id="34608581"/>
<keyword evidence="2" id="KW-1185">Reference proteome</keyword>
<name>A0A1L9SSJ2_9EURO</name>
<protein>
    <submittedName>
        <fullName evidence="1">Uncharacterized protein</fullName>
    </submittedName>
</protein>
<dbReference type="STRING" id="1073090.A0A1L9SSJ2"/>
<dbReference type="Proteomes" id="UP000184188">
    <property type="component" value="Unassembled WGS sequence"/>
</dbReference>
<dbReference type="VEuPathDB" id="FungiDB:ASPZODRAFT_128792"/>
<gene>
    <name evidence="1" type="ORF">ASPZODRAFT_128792</name>
</gene>
<dbReference type="EMBL" id="KV878337">
    <property type="protein sequence ID" value="OJJ50175.1"/>
    <property type="molecule type" value="Genomic_DNA"/>
</dbReference>